<gene>
    <name evidence="3" type="ORF">Q5P01_000673</name>
</gene>
<sequence length="328" mass="35254">MYAFEVFSSLAGVDNRRETLAGLSFTGNLGPREARALVLTICSWKSGARRLEKSAREGLAELELSSSREEEMYSELEDEIGAAQENLERQPPAADGGVCEGSGCPRGEGDVDGEPYLDGFSEPPGPPQQPPHHGHAALFGIGADCAEVSGGSPLDPHAGPRQPEDPESLRGVSCQTRAPQGDAQDPGHARRTAATQGPRRSPREAGGRPVLRRGRRAAGRGARPHPVGSRDCYFQLNYSRERRIAGARGRRREGLSIEAMTDWNAPRRSEDARGYEEPRLAASSGLAAGRPGGAAEVSVDGPPWRTPPWEPLYARSWLGGETRGRPRP</sequence>
<protein>
    <submittedName>
        <fullName evidence="3">Uncharacterized protein</fullName>
    </submittedName>
</protein>
<keyword evidence="1" id="KW-0175">Coiled coil</keyword>
<feature type="compositionally biased region" description="Basic and acidic residues" evidence="2">
    <location>
        <begin position="265"/>
        <end position="279"/>
    </location>
</feature>
<dbReference type="Proteomes" id="UP001187415">
    <property type="component" value="Unassembled WGS sequence"/>
</dbReference>
<dbReference type="EMBL" id="JAUPFM010000074">
    <property type="protein sequence ID" value="KAK2814226.1"/>
    <property type="molecule type" value="Genomic_DNA"/>
</dbReference>
<reference evidence="3" key="1">
    <citation type="submission" date="2023-07" db="EMBL/GenBank/DDBJ databases">
        <title>Chromosome-level Genome Assembly of Striped Snakehead (Channa striata).</title>
        <authorList>
            <person name="Liu H."/>
        </authorList>
    </citation>
    <scope>NUCLEOTIDE SEQUENCE</scope>
    <source>
        <strain evidence="3">Gz</strain>
        <tissue evidence="3">Muscle</tissue>
    </source>
</reference>
<evidence type="ECO:0000256" key="1">
    <source>
        <dbReference type="SAM" id="Coils"/>
    </source>
</evidence>
<evidence type="ECO:0000313" key="3">
    <source>
        <dbReference type="EMBL" id="KAK2814226.1"/>
    </source>
</evidence>
<accession>A0AA88LIW8</accession>
<feature type="region of interest" description="Disordered" evidence="2">
    <location>
        <begin position="90"/>
        <end position="232"/>
    </location>
</feature>
<keyword evidence="4" id="KW-1185">Reference proteome</keyword>
<organism evidence="3 4">
    <name type="scientific">Channa striata</name>
    <name type="common">Snakehead murrel</name>
    <name type="synonym">Ophicephalus striatus</name>
    <dbReference type="NCBI Taxonomy" id="64152"/>
    <lineage>
        <taxon>Eukaryota</taxon>
        <taxon>Metazoa</taxon>
        <taxon>Chordata</taxon>
        <taxon>Craniata</taxon>
        <taxon>Vertebrata</taxon>
        <taxon>Euteleostomi</taxon>
        <taxon>Actinopterygii</taxon>
        <taxon>Neopterygii</taxon>
        <taxon>Teleostei</taxon>
        <taxon>Neoteleostei</taxon>
        <taxon>Acanthomorphata</taxon>
        <taxon>Anabantaria</taxon>
        <taxon>Anabantiformes</taxon>
        <taxon>Channoidei</taxon>
        <taxon>Channidae</taxon>
        <taxon>Channa</taxon>
    </lineage>
</organism>
<evidence type="ECO:0000313" key="4">
    <source>
        <dbReference type="Proteomes" id="UP001187415"/>
    </source>
</evidence>
<comment type="caution">
    <text evidence="3">The sequence shown here is derived from an EMBL/GenBank/DDBJ whole genome shotgun (WGS) entry which is preliminary data.</text>
</comment>
<proteinExistence type="predicted"/>
<name>A0AA88LIW8_CHASR</name>
<dbReference type="AlphaFoldDB" id="A0AA88LIW8"/>
<feature type="region of interest" description="Disordered" evidence="2">
    <location>
        <begin position="245"/>
        <end position="328"/>
    </location>
</feature>
<feature type="coiled-coil region" evidence="1">
    <location>
        <begin position="59"/>
        <end position="86"/>
    </location>
</feature>
<evidence type="ECO:0000256" key="2">
    <source>
        <dbReference type="SAM" id="MobiDB-lite"/>
    </source>
</evidence>